<evidence type="ECO:0000313" key="4">
    <source>
        <dbReference type="Proteomes" id="UP000186684"/>
    </source>
</evidence>
<dbReference type="InterPro" id="IPR013094">
    <property type="entry name" value="AB_hydrolase_3"/>
</dbReference>
<dbReference type="EMBL" id="FTOQ01000012">
    <property type="protein sequence ID" value="SIT05472.1"/>
    <property type="molecule type" value="Genomic_DNA"/>
</dbReference>
<dbReference type="Gene3D" id="3.40.50.1820">
    <property type="entry name" value="alpha/beta hydrolase"/>
    <property type="match status" value="1"/>
</dbReference>
<dbReference type="Proteomes" id="UP000186684">
    <property type="component" value="Unassembled WGS sequence"/>
</dbReference>
<keyword evidence="4" id="KW-1185">Reference proteome</keyword>
<dbReference type="AlphaFoldDB" id="A0A1N7P4E4"/>
<keyword evidence="1" id="KW-0378">Hydrolase</keyword>
<dbReference type="SUPFAM" id="SSF53474">
    <property type="entry name" value="alpha/beta-Hydrolases"/>
    <property type="match status" value="1"/>
</dbReference>
<protein>
    <submittedName>
        <fullName evidence="3">Arylformamidase</fullName>
    </submittedName>
</protein>
<evidence type="ECO:0000313" key="3">
    <source>
        <dbReference type="EMBL" id="SIT05472.1"/>
    </source>
</evidence>
<dbReference type="InterPro" id="IPR029058">
    <property type="entry name" value="AB_hydrolase_fold"/>
</dbReference>
<name>A0A1N7P4E4_9RHOB</name>
<dbReference type="GO" id="GO:0016787">
    <property type="term" value="F:hydrolase activity"/>
    <property type="evidence" value="ECO:0007669"/>
    <property type="project" value="UniProtKB-KW"/>
</dbReference>
<dbReference type="PANTHER" id="PTHR48081">
    <property type="entry name" value="AB HYDROLASE SUPERFAMILY PROTEIN C4A8.06C"/>
    <property type="match status" value="1"/>
</dbReference>
<proteinExistence type="predicted"/>
<accession>A0A1N7P4E4</accession>
<dbReference type="STRING" id="633194.SAMN05421759_11290"/>
<reference evidence="4" key="1">
    <citation type="submission" date="2017-01" db="EMBL/GenBank/DDBJ databases">
        <authorList>
            <person name="Varghese N."/>
            <person name="Submissions S."/>
        </authorList>
    </citation>
    <scope>NUCLEOTIDE SEQUENCE [LARGE SCALE GENOMIC DNA]</scope>
    <source>
        <strain evidence="4">DSM 29430</strain>
    </source>
</reference>
<sequence>MAPAMRAVNAPFVVPEFGKLPAFRMPEVFDQIVRAIVWTYRTLVVDQGKAGIVVSGHSSGAHMAARIASHDFGDEMPASTLRAVLCVSGAYDLEPVMLSARRIYIDLSEREQRFMSPIARISETKVPVHLFYGSEESPEFKRQSIAYADALRGQGKLACCTEIAGANHFEIASQMAQSDQTVGRAVAGLLSEESRKTAK</sequence>
<evidence type="ECO:0000256" key="1">
    <source>
        <dbReference type="ARBA" id="ARBA00022801"/>
    </source>
</evidence>
<dbReference type="PANTHER" id="PTHR48081:SF33">
    <property type="entry name" value="KYNURENINE FORMAMIDASE"/>
    <property type="match status" value="1"/>
</dbReference>
<feature type="domain" description="Alpha/beta hydrolase fold-3" evidence="2">
    <location>
        <begin position="6"/>
        <end position="168"/>
    </location>
</feature>
<evidence type="ECO:0000259" key="2">
    <source>
        <dbReference type="Pfam" id="PF07859"/>
    </source>
</evidence>
<gene>
    <name evidence="3" type="ORF">SAMN05421759_11290</name>
</gene>
<organism evidence="3 4">
    <name type="scientific">Roseivivax lentus</name>
    <dbReference type="NCBI Taxonomy" id="633194"/>
    <lineage>
        <taxon>Bacteria</taxon>
        <taxon>Pseudomonadati</taxon>
        <taxon>Pseudomonadota</taxon>
        <taxon>Alphaproteobacteria</taxon>
        <taxon>Rhodobacterales</taxon>
        <taxon>Roseobacteraceae</taxon>
        <taxon>Roseivivax</taxon>
    </lineage>
</organism>
<dbReference type="Pfam" id="PF07859">
    <property type="entry name" value="Abhydrolase_3"/>
    <property type="match status" value="1"/>
</dbReference>
<dbReference type="InterPro" id="IPR050300">
    <property type="entry name" value="GDXG_lipolytic_enzyme"/>
</dbReference>